<dbReference type="EMBL" id="FNJC01000001">
    <property type="protein sequence ID" value="SDO44307.1"/>
    <property type="molecule type" value="Genomic_DNA"/>
</dbReference>
<protein>
    <submittedName>
        <fullName evidence="2">Glycosyl transferase family 2</fullName>
    </submittedName>
</protein>
<dbReference type="CDD" id="cd00761">
    <property type="entry name" value="Glyco_tranf_GTA_type"/>
    <property type="match status" value="1"/>
</dbReference>
<name>A0A1H0JKJ6_9HYPH</name>
<dbReference type="GO" id="GO:0016740">
    <property type="term" value="F:transferase activity"/>
    <property type="evidence" value="ECO:0007669"/>
    <property type="project" value="UniProtKB-KW"/>
</dbReference>
<accession>A0A1H0JKJ6</accession>
<evidence type="ECO:0000259" key="1">
    <source>
        <dbReference type="Pfam" id="PF00535"/>
    </source>
</evidence>
<dbReference type="RefSeq" id="WP_090227175.1">
    <property type="nucleotide sequence ID" value="NZ_FNJC01000001.1"/>
</dbReference>
<sequence length="247" mass="27763">MTFLVTVITPTTGCSLLARAMASVAAQSYKPIQHMVVIDGAECGAPARSIIAGRPVDVIELPYATGRDKFNGHRIYGAGTFLCRGDVVCFLDEDNWMDRDHIESLVNVLMKGNEWAYSLRKIVDQDGNLVCFDNCESLGKWPSVLSNRDYLVDVNCFMLPKVLALKLTPLWYRKARTPGVSEVDRVLTKVLREKTQRFDSNYRYSLNYCAGRTSTSVRASFFLKGNAVMERRFPMGLPWSPLSKAMQ</sequence>
<reference evidence="2 3" key="1">
    <citation type="submission" date="2016-10" db="EMBL/GenBank/DDBJ databases">
        <authorList>
            <person name="Varghese N."/>
            <person name="Submissions S."/>
        </authorList>
    </citation>
    <scope>NUCLEOTIDE SEQUENCE [LARGE SCALE GENOMIC DNA]</scope>
    <source>
        <strain evidence="2 3">CGMCC 1.6497</strain>
    </source>
</reference>
<dbReference type="Gene3D" id="3.90.550.10">
    <property type="entry name" value="Spore Coat Polysaccharide Biosynthesis Protein SpsA, Chain A"/>
    <property type="match status" value="1"/>
</dbReference>
<dbReference type="SUPFAM" id="SSF53448">
    <property type="entry name" value="Nucleotide-diphospho-sugar transferases"/>
    <property type="match status" value="1"/>
</dbReference>
<dbReference type="Pfam" id="PF00535">
    <property type="entry name" value="Glycos_transf_2"/>
    <property type="match status" value="1"/>
</dbReference>
<evidence type="ECO:0000313" key="2">
    <source>
        <dbReference type="EMBL" id="SDO44307.1"/>
    </source>
</evidence>
<keyword evidence="3" id="KW-1185">Reference proteome</keyword>
<organism evidence="2 3">
    <name type="scientific">Filomicrobium insigne</name>
    <dbReference type="NCBI Taxonomy" id="418854"/>
    <lineage>
        <taxon>Bacteria</taxon>
        <taxon>Pseudomonadati</taxon>
        <taxon>Pseudomonadota</taxon>
        <taxon>Alphaproteobacteria</taxon>
        <taxon>Hyphomicrobiales</taxon>
        <taxon>Hyphomicrobiaceae</taxon>
        <taxon>Filomicrobium</taxon>
    </lineage>
</organism>
<comment type="caution">
    <text evidence="2">The sequence shown here is derived from an EMBL/GenBank/DDBJ whole genome shotgun (WGS) entry which is preliminary data.</text>
</comment>
<gene>
    <name evidence="2" type="ORF">SAMN04488061_1195</name>
</gene>
<dbReference type="Proteomes" id="UP000198795">
    <property type="component" value="Unassembled WGS sequence"/>
</dbReference>
<dbReference type="InterPro" id="IPR029044">
    <property type="entry name" value="Nucleotide-diphossugar_trans"/>
</dbReference>
<proteinExistence type="predicted"/>
<keyword evidence="2" id="KW-0808">Transferase</keyword>
<evidence type="ECO:0000313" key="3">
    <source>
        <dbReference type="Proteomes" id="UP000198795"/>
    </source>
</evidence>
<feature type="domain" description="Glycosyltransferase 2-like" evidence="1">
    <location>
        <begin position="6"/>
        <end position="113"/>
    </location>
</feature>
<dbReference type="InterPro" id="IPR001173">
    <property type="entry name" value="Glyco_trans_2-like"/>
</dbReference>